<dbReference type="Pfam" id="PF20639">
    <property type="entry name" value="Rrn6_K-rich"/>
    <property type="match status" value="1"/>
</dbReference>
<feature type="domain" description="RRN6 K-rich C-terminal" evidence="3">
    <location>
        <begin position="702"/>
        <end position="831"/>
    </location>
</feature>
<feature type="compositionally biased region" description="Low complexity" evidence="1">
    <location>
        <begin position="783"/>
        <end position="805"/>
    </location>
</feature>
<gene>
    <name evidence="4" type="ORF">UVI_02058470</name>
</gene>
<evidence type="ECO:0000259" key="2">
    <source>
        <dbReference type="Pfam" id="PF10214"/>
    </source>
</evidence>
<evidence type="ECO:0000259" key="3">
    <source>
        <dbReference type="Pfam" id="PF20639"/>
    </source>
</evidence>
<proteinExistence type="predicted"/>
<accession>A0A1B5L2I8</accession>
<organism evidence="4 5">
    <name type="scientific">Ustilaginoidea virens</name>
    <name type="common">Rice false smut fungus</name>
    <name type="synonym">Villosiclava virens</name>
    <dbReference type="NCBI Taxonomy" id="1159556"/>
    <lineage>
        <taxon>Eukaryota</taxon>
        <taxon>Fungi</taxon>
        <taxon>Dikarya</taxon>
        <taxon>Ascomycota</taxon>
        <taxon>Pezizomycotina</taxon>
        <taxon>Sordariomycetes</taxon>
        <taxon>Hypocreomycetidae</taxon>
        <taxon>Hypocreales</taxon>
        <taxon>Clavicipitaceae</taxon>
        <taxon>Ustilaginoidea</taxon>
    </lineage>
</organism>
<protein>
    <recommendedName>
        <fullName evidence="6">RNA polymerase I-specific transcription initiation factor RRN6-like protein</fullName>
    </recommendedName>
</protein>
<dbReference type="InterPro" id="IPR048535">
    <property type="entry name" value="RRN6_beta-prop"/>
</dbReference>
<comment type="caution">
    <text evidence="4">The sequence shown here is derived from an EMBL/GenBank/DDBJ whole genome shotgun (WGS) entry which is preliminary data.</text>
</comment>
<dbReference type="EMBL" id="BBTG02000054">
    <property type="protein sequence ID" value="GAO17680.1"/>
    <property type="molecule type" value="Genomic_DNA"/>
</dbReference>
<dbReference type="AlphaFoldDB" id="A0A1B5L2I8"/>
<dbReference type="InterPro" id="IPR019350">
    <property type="entry name" value="RNA_pol_I-sp_TIF_RRN6-like"/>
</dbReference>
<reference evidence="5" key="1">
    <citation type="journal article" date="2016" name="Genome Announc.">
        <title>Genome sequence of Ustilaginoidea virens IPU010, a rice pathogenic fungus causing false smut.</title>
        <authorList>
            <person name="Kumagai T."/>
            <person name="Ishii T."/>
            <person name="Terai G."/>
            <person name="Umemura M."/>
            <person name="Machida M."/>
            <person name="Asai K."/>
        </authorList>
    </citation>
    <scope>NUCLEOTIDE SEQUENCE [LARGE SCALE GENOMIC DNA]</scope>
    <source>
        <strain evidence="5">IPU010</strain>
    </source>
</reference>
<feature type="region of interest" description="Disordered" evidence="1">
    <location>
        <begin position="1"/>
        <end position="22"/>
    </location>
</feature>
<dbReference type="Proteomes" id="UP000054053">
    <property type="component" value="Unassembled WGS sequence"/>
</dbReference>
<name>A0A1B5L2I8_USTVR</name>
<evidence type="ECO:0008006" key="6">
    <source>
        <dbReference type="Google" id="ProtNLM"/>
    </source>
</evidence>
<feature type="region of interest" description="Disordered" evidence="1">
    <location>
        <begin position="758"/>
        <end position="832"/>
    </location>
</feature>
<dbReference type="PANTHER" id="PTHR28221">
    <property type="entry name" value="RNA POLYMERASE I-SPECIFIC TRANSCRIPTION INITIATION FACTOR RRN6"/>
    <property type="match status" value="1"/>
</dbReference>
<evidence type="ECO:0000256" key="1">
    <source>
        <dbReference type="SAM" id="MobiDB-lite"/>
    </source>
</evidence>
<sequence length="832" mass="92184">MTGSSAELYPPSKDTVTRSQCKSWTERREQERWLSTYQPELFVGGGDAILKFLKQDSDQPEETKVTGNDGSLLALGEMTDFRVPSETKGTPLLAVATGKTGELLRLARIDESKWQWGDDHDAFVHLSVTDPALKEEEAIWAGDGLPILNVKSATTHWKTGSIRWLLVQTQNSVTILQPEYHPVPIPDSANPGMPPFRAPSFIAPTPLITLSHQETGGYELSSVCFNPPSAASPPQIAVIDQRGYWSIWEVLGTWQVGKKTVRLSLFKCGNIIDGFMPSLPQQSRYTLQRHGILPFGASDSPDEPTVSVNRDEAIRRSAKPSRHMLLPQFISILPSWVESSLVPQEPGPGAKYAREKVEFYQVTIVEEDLSVQYCICASSTDPNLNVALPTFRIGSTRLEQRQYWRKRRRRYLRRLQNAFVIPDGMTDRELESLVQPPMAERDYEVGRLGGGEDEHCDEGDEDSCRPVTTSKLELISQTIASELLSAVDHGQCVLPSELIGLVQGTIDRGLAKGSQPLISWMQLFPEVSQVVPCNDTGEGSEANIEKLLENAVDPVIITQLRRRPVNEPPTSLLEYPTLLRQFSELWLDPVASLLSEEMQQVRKTWVCETARDYFLSSYGVLVQSVPLFGQFGAEAAEEADGFPASTRRCAWSAQTTPRIASSSPLQSRSASPGDDSVGAAFRRLQLLAPTLKPGPLGSLRQAKVLSYWPTERGVDTDDYVSSVALATEEKFSHAKERLRRIEAKRKAQAEKYALPSLVRQGFPPSDDVGEGESVFERRQRPTQILSSQQGIAQGSSQSQGFAGPSMTMSQPVSGAFGDRKKVKKGRRKSGFR</sequence>
<feature type="compositionally biased region" description="Basic residues" evidence="1">
    <location>
        <begin position="820"/>
        <end position="832"/>
    </location>
</feature>
<dbReference type="Pfam" id="PF10214">
    <property type="entry name" value="Rrn6_beta-prop"/>
    <property type="match status" value="1"/>
</dbReference>
<feature type="domain" description="RRN6 beta-propeller" evidence="2">
    <location>
        <begin position="70"/>
        <end position="283"/>
    </location>
</feature>
<evidence type="ECO:0000313" key="5">
    <source>
        <dbReference type="Proteomes" id="UP000054053"/>
    </source>
</evidence>
<dbReference type="InterPro" id="IPR048536">
    <property type="entry name" value="Rrn6_K-rich"/>
</dbReference>
<dbReference type="PANTHER" id="PTHR28221:SF2">
    <property type="entry name" value="RNA POLYMERASE I-SPECIFIC TRANSCRIPTION INITIATION FACTOR RRN6"/>
    <property type="match status" value="1"/>
</dbReference>
<evidence type="ECO:0000313" key="4">
    <source>
        <dbReference type="EMBL" id="GAO17680.1"/>
    </source>
</evidence>